<keyword evidence="1" id="KW-0812">Transmembrane</keyword>
<dbReference type="Pfam" id="PF13020">
    <property type="entry name" value="NOV_C"/>
    <property type="match status" value="1"/>
</dbReference>
<keyword evidence="4" id="KW-1185">Reference proteome</keyword>
<reference evidence="3 4" key="1">
    <citation type="submission" date="2021-01" db="EMBL/GenBank/DDBJ databases">
        <title>Roseomonas sp. nov, a bacterium isolated from an oil production mixture in Yumen Oilfield.</title>
        <authorList>
            <person name="Wu D."/>
        </authorList>
    </citation>
    <scope>NUCLEOTIDE SEQUENCE [LARGE SCALE GENOMIC DNA]</scope>
    <source>
        <strain evidence="3 4">ROY-5-3</strain>
    </source>
</reference>
<evidence type="ECO:0000259" key="2">
    <source>
        <dbReference type="Pfam" id="PF13020"/>
    </source>
</evidence>
<accession>A0ABS6HAS4</accession>
<evidence type="ECO:0000313" key="3">
    <source>
        <dbReference type="EMBL" id="MBU8545794.1"/>
    </source>
</evidence>
<feature type="transmembrane region" description="Helical" evidence="1">
    <location>
        <begin position="309"/>
        <end position="330"/>
    </location>
</feature>
<name>A0ABS6HAS4_9PROT</name>
<protein>
    <submittedName>
        <fullName evidence="3">DUF3883 domain-containing protein</fullName>
    </submittedName>
</protein>
<keyword evidence="1" id="KW-0472">Membrane</keyword>
<evidence type="ECO:0000256" key="1">
    <source>
        <dbReference type="SAM" id="Phobius"/>
    </source>
</evidence>
<evidence type="ECO:0000313" key="4">
    <source>
        <dbReference type="Proteomes" id="UP000689967"/>
    </source>
</evidence>
<dbReference type="EMBL" id="JAERQM010000006">
    <property type="protein sequence ID" value="MBU8545794.1"/>
    <property type="molecule type" value="Genomic_DNA"/>
</dbReference>
<proteinExistence type="predicted"/>
<sequence>MKAAPKKTEAAQMRARQHRAQAGANPPIIYFNIGWMKRYAGTAPDDKTIGAHAYLNNHRYGDESYNFAPTAYGTVRGHRPPGSHEKTNITRMGAARTDAEIKGALVVWLAKEPGTRRTLIVGWYMNATVFREGRDGTVDLNDKRINYTAEARADGATLLPPIARTFEVQSSRLRPGSGFGQKPTWYGAEVVDKRVWSYIQTYGQSKEKQLISKTSAGNKTPPKNFDPELRRKVEKAAVEHAIGYYKAEFGGSCIVKSVETAAKGWDLEVYNSSDPLLVEVKGLLNAELVCELTANEYEKMMRPANRRSYVVYVVNNALVAPPAIPIASIFRYDEVRDHWFTADGRMLVITKKTAAVLSCCLWGLE</sequence>
<keyword evidence="1" id="KW-1133">Transmembrane helix</keyword>
<dbReference type="Proteomes" id="UP000689967">
    <property type="component" value="Unassembled WGS sequence"/>
</dbReference>
<organism evidence="3 4">
    <name type="scientific">Falsiroseomonas oleicola</name>
    <dbReference type="NCBI Taxonomy" id="2801474"/>
    <lineage>
        <taxon>Bacteria</taxon>
        <taxon>Pseudomonadati</taxon>
        <taxon>Pseudomonadota</taxon>
        <taxon>Alphaproteobacteria</taxon>
        <taxon>Acetobacterales</taxon>
        <taxon>Roseomonadaceae</taxon>
        <taxon>Falsiroseomonas</taxon>
    </lineage>
</organism>
<dbReference type="InterPro" id="IPR024975">
    <property type="entry name" value="NOV_C"/>
</dbReference>
<comment type="caution">
    <text evidence="3">The sequence shown here is derived from an EMBL/GenBank/DDBJ whole genome shotgun (WGS) entry which is preliminary data.</text>
</comment>
<dbReference type="RefSeq" id="WP_216877822.1">
    <property type="nucleotide sequence ID" value="NZ_JAERQM010000006.1"/>
</dbReference>
<gene>
    <name evidence="3" type="ORF">JJQ90_18875</name>
</gene>
<feature type="domain" description="Protein NO VEIN C-terminal" evidence="2">
    <location>
        <begin position="234"/>
        <end position="317"/>
    </location>
</feature>